<gene>
    <name evidence="1" type="ORF">I7I51_01681</name>
</gene>
<dbReference type="VEuPathDB" id="FungiDB:I7I51_01681"/>
<dbReference type="EMBL" id="CP069114">
    <property type="protein sequence ID" value="QSS64612.1"/>
    <property type="molecule type" value="Genomic_DNA"/>
</dbReference>
<dbReference type="Proteomes" id="UP000663671">
    <property type="component" value="Chromosome 1"/>
</dbReference>
<proteinExistence type="predicted"/>
<dbReference type="AlphaFoldDB" id="A0A8A1MJ66"/>
<protein>
    <submittedName>
        <fullName evidence="1">Uncharacterized protein</fullName>
    </submittedName>
</protein>
<organism evidence="1 2">
    <name type="scientific">Ajellomyces capsulatus</name>
    <name type="common">Darling's disease fungus</name>
    <name type="synonym">Histoplasma capsulatum</name>
    <dbReference type="NCBI Taxonomy" id="5037"/>
    <lineage>
        <taxon>Eukaryota</taxon>
        <taxon>Fungi</taxon>
        <taxon>Dikarya</taxon>
        <taxon>Ascomycota</taxon>
        <taxon>Pezizomycotina</taxon>
        <taxon>Eurotiomycetes</taxon>
        <taxon>Eurotiomycetidae</taxon>
        <taxon>Onygenales</taxon>
        <taxon>Ajellomycetaceae</taxon>
        <taxon>Histoplasma</taxon>
    </lineage>
</organism>
<name>A0A8A1MJ66_AJECA</name>
<sequence>MTKYWGFCWAWVTRTRTRNHCRLATIINRDTTPLCLLQSVGETLRLFNFYWTNEDSIPRVLIAVAAHITNYQENGKEITGKRNTNF</sequence>
<accession>A0A8A1MJ66</accession>
<reference evidence="1" key="1">
    <citation type="submission" date="2021-01" db="EMBL/GenBank/DDBJ databases">
        <title>Chromosome-level genome assembly of a human fungal pathogen reveals clustering of transcriptionally co-regulated genes.</title>
        <authorList>
            <person name="Voorhies M."/>
            <person name="Cohen S."/>
            <person name="Shea T.P."/>
            <person name="Petrus S."/>
            <person name="Munoz J.F."/>
            <person name="Poplawski S."/>
            <person name="Goldman W.E."/>
            <person name="Michael T."/>
            <person name="Cuomo C.A."/>
            <person name="Sil A."/>
            <person name="Beyhan S."/>
        </authorList>
    </citation>
    <scope>NUCLEOTIDE SEQUENCE</scope>
    <source>
        <strain evidence="1">WU24</strain>
    </source>
</reference>
<evidence type="ECO:0000313" key="1">
    <source>
        <dbReference type="EMBL" id="QSS64612.1"/>
    </source>
</evidence>
<evidence type="ECO:0000313" key="2">
    <source>
        <dbReference type="Proteomes" id="UP000663671"/>
    </source>
</evidence>